<dbReference type="CDD" id="cd01670">
    <property type="entry name" value="Death"/>
    <property type="match status" value="1"/>
</dbReference>
<feature type="region of interest" description="Disordered" evidence="2">
    <location>
        <begin position="86"/>
        <end position="112"/>
    </location>
</feature>
<organism evidence="6 7">
    <name type="scientific">Branchiostoma belcheri</name>
    <name type="common">Amphioxus</name>
    <dbReference type="NCBI Taxonomy" id="7741"/>
    <lineage>
        <taxon>Eukaryota</taxon>
        <taxon>Metazoa</taxon>
        <taxon>Chordata</taxon>
        <taxon>Cephalochordata</taxon>
        <taxon>Leptocardii</taxon>
        <taxon>Amphioxiformes</taxon>
        <taxon>Branchiostomatidae</taxon>
        <taxon>Branchiostoma</taxon>
    </lineage>
</organism>
<keyword evidence="3" id="KW-1133">Transmembrane helix</keyword>
<dbReference type="InterPro" id="IPR000488">
    <property type="entry name" value="Death_dom"/>
</dbReference>
<dbReference type="GO" id="GO:0042981">
    <property type="term" value="P:regulation of apoptotic process"/>
    <property type="evidence" value="ECO:0007669"/>
    <property type="project" value="InterPro"/>
</dbReference>
<dbReference type="SMART" id="SM00248">
    <property type="entry name" value="ANK"/>
    <property type="match status" value="2"/>
</dbReference>
<feature type="domain" description="DED" evidence="5">
    <location>
        <begin position="4"/>
        <end position="83"/>
    </location>
</feature>
<dbReference type="Proteomes" id="UP000515135">
    <property type="component" value="Unplaced"/>
</dbReference>
<dbReference type="GeneID" id="109466407"/>
<dbReference type="SMART" id="SM00005">
    <property type="entry name" value="DEATH"/>
    <property type="match status" value="1"/>
</dbReference>
<feature type="domain" description="Death" evidence="4">
    <location>
        <begin position="125"/>
        <end position="208"/>
    </location>
</feature>
<feature type="compositionally biased region" description="Basic and acidic residues" evidence="2">
    <location>
        <begin position="583"/>
        <end position="766"/>
    </location>
</feature>
<dbReference type="InterPro" id="IPR002110">
    <property type="entry name" value="Ankyrin_rpt"/>
</dbReference>
<dbReference type="GO" id="GO:0007165">
    <property type="term" value="P:signal transduction"/>
    <property type="evidence" value="ECO:0007669"/>
    <property type="project" value="InterPro"/>
</dbReference>
<feature type="compositionally biased region" description="Basic and acidic residues" evidence="2">
    <location>
        <begin position="773"/>
        <end position="805"/>
    </location>
</feature>
<feature type="region of interest" description="Disordered" evidence="2">
    <location>
        <begin position="577"/>
        <end position="807"/>
    </location>
</feature>
<evidence type="ECO:0000313" key="6">
    <source>
        <dbReference type="Proteomes" id="UP000515135"/>
    </source>
</evidence>
<name>A0A6P4YR07_BRABE</name>
<feature type="region of interest" description="Disordered" evidence="2">
    <location>
        <begin position="482"/>
        <end position="505"/>
    </location>
</feature>
<dbReference type="PROSITE" id="PS50297">
    <property type="entry name" value="ANK_REP_REGION"/>
    <property type="match status" value="1"/>
</dbReference>
<dbReference type="AlphaFoldDB" id="A0A6P4YR07"/>
<dbReference type="KEGG" id="bbel:109466407"/>
<dbReference type="InterPro" id="IPR001875">
    <property type="entry name" value="DED_dom"/>
</dbReference>
<evidence type="ECO:0000256" key="1">
    <source>
        <dbReference type="PROSITE-ProRule" id="PRU00023"/>
    </source>
</evidence>
<keyword evidence="6" id="KW-1185">Reference proteome</keyword>
<evidence type="ECO:0000256" key="2">
    <source>
        <dbReference type="SAM" id="MobiDB-lite"/>
    </source>
</evidence>
<evidence type="ECO:0000259" key="5">
    <source>
        <dbReference type="PROSITE" id="PS50168"/>
    </source>
</evidence>
<dbReference type="OrthoDB" id="5953486at2759"/>
<dbReference type="PROSITE" id="PS50017">
    <property type="entry name" value="DEATH_DOMAIN"/>
    <property type="match status" value="1"/>
</dbReference>
<dbReference type="Pfam" id="PF00023">
    <property type="entry name" value="Ank"/>
    <property type="match status" value="1"/>
</dbReference>
<keyword evidence="3" id="KW-0472">Membrane</keyword>
<feature type="repeat" description="ANK" evidence="1">
    <location>
        <begin position="850"/>
        <end position="882"/>
    </location>
</feature>
<gene>
    <name evidence="7" type="primary">LOC109466407</name>
</gene>
<dbReference type="InterPro" id="IPR011029">
    <property type="entry name" value="DEATH-like_dom_sf"/>
</dbReference>
<feature type="compositionally biased region" description="Basic and acidic residues" evidence="2">
    <location>
        <begin position="493"/>
        <end position="505"/>
    </location>
</feature>
<proteinExistence type="predicted"/>
<reference evidence="7" key="1">
    <citation type="submission" date="2025-08" db="UniProtKB">
        <authorList>
            <consortium name="RefSeq"/>
        </authorList>
    </citation>
    <scope>IDENTIFICATION</scope>
    <source>
        <tissue evidence="7">Gonad</tissue>
    </source>
</reference>
<sequence>MTTPRHDLFLRIKQHLKDEESNDLRTYIESEELLPAGEIQHLNPQQILRKLEQKLKLPKGDLSLLVDLMTKIGRVDFAEEAEKIAEQERGVQSSSSQLKRKKENGDQPPVKRKVQLREGSAMEDVRKYFIFIKKKVSSDWEDLAFFLGFQQAAINNIAGRNPDDNSRCMDLLEEWLKQNGERATIEVLMKALSEAELQSTVDELKKKYPELHCSDPVLPVQLQLGLAPQTSEQIKASLWKLAQELFTAEVLMDDDRRRKAEQVLLSYKAFLTGLLSGSVILLLTFLRQTDVDRFYHNHYRVGEGTLSQQLSHILISDDLQDKVKGAQLIVRLQVKHEDYVRVRDRLGQGLDRTTSVDNLLALPPSSRHVDHSSLRGLDLAVVSTDRTEDVPALNFTAKQVQTAMHTSKEKSQQQLETMQGQVETGRIGVDAMMREVKMLREKNEKAEKILLEQKAEMNEEIQQLQESNKSLEVRIEELLTAKQPVASGSQQKDPGKEKSQQQVRHLEDQLQTMREQMHTAREQTDDMVRRLTNETARLKEKDVEVQKILMEEKEENKRLSEANKSMADTIEALMYALHTAKPKAGDQGKDPGKEEDPGKDPGKDLGKEEDPGKDPRKEEDPGKDPGKEEDLGKDPRKEEDPGKDLRKEEDPGKDPRKEEDPGKGPGKEEDPGKDPRKEEDPGKDPMKEEDPGKDSGKEEDPGKDPVKEEDPGKDPGKEEDTGKDPGKEEDTGNDPRKEEDPGKDPGKEEDPGKDPGKEEDPGKDPGKNPGKNPGKEEDPGKDLGKMEDPGKDPRKEEHLGKDPGKDFLGCEEMDLDTFYMAVEEGDVQTLRRGLDAGVDLRVKRYWQGSGHQTSLHVASRHGQTEVAALLIKHGADLEARDKVSRNNSVLTSPDLNLDSVTRGSLVMSPF</sequence>
<keyword evidence="1" id="KW-0040">ANK repeat</keyword>
<dbReference type="RefSeq" id="XP_019619676.1">
    <property type="nucleotide sequence ID" value="XM_019764117.1"/>
</dbReference>
<keyword evidence="3" id="KW-0812">Transmembrane</keyword>
<dbReference type="PROSITE" id="PS50088">
    <property type="entry name" value="ANK_REPEAT"/>
    <property type="match status" value="1"/>
</dbReference>
<dbReference type="InterPro" id="IPR016729">
    <property type="entry name" value="FADD"/>
</dbReference>
<dbReference type="CDD" id="cd00045">
    <property type="entry name" value="DED"/>
    <property type="match status" value="1"/>
</dbReference>
<dbReference type="Gene3D" id="1.25.40.20">
    <property type="entry name" value="Ankyrin repeat-containing domain"/>
    <property type="match status" value="1"/>
</dbReference>
<evidence type="ECO:0000259" key="4">
    <source>
        <dbReference type="PROSITE" id="PS50017"/>
    </source>
</evidence>
<dbReference type="Gene3D" id="1.10.533.10">
    <property type="entry name" value="Death Domain, Fas"/>
    <property type="match status" value="2"/>
</dbReference>
<accession>A0A6P4YR07</accession>
<dbReference type="FunFam" id="1.10.533.10:FF:000095">
    <property type="entry name" value="Predicted protein"/>
    <property type="match status" value="1"/>
</dbReference>
<dbReference type="PANTHER" id="PTHR15077:SF9">
    <property type="entry name" value="C-TERMINAL OF ROC (COR) DOMAIN-CONTAINING PROTEIN"/>
    <property type="match status" value="1"/>
</dbReference>
<dbReference type="Pfam" id="PF00531">
    <property type="entry name" value="Death"/>
    <property type="match status" value="1"/>
</dbReference>
<dbReference type="InterPro" id="IPR036770">
    <property type="entry name" value="Ankyrin_rpt-contain_sf"/>
</dbReference>
<dbReference type="SUPFAM" id="SSF47986">
    <property type="entry name" value="DEATH domain"/>
    <property type="match status" value="1"/>
</dbReference>
<evidence type="ECO:0000256" key="3">
    <source>
        <dbReference type="SAM" id="Phobius"/>
    </source>
</evidence>
<protein>
    <submittedName>
        <fullName evidence="7">Uncharacterized protein LOC109466407</fullName>
    </submittedName>
</protein>
<dbReference type="PROSITE" id="PS50168">
    <property type="entry name" value="DED"/>
    <property type="match status" value="1"/>
</dbReference>
<dbReference type="PANTHER" id="PTHR15077">
    <property type="entry name" value="FAS-ASSOCIATING DEATH DOMAIN-CONTAINING PROTEIN FADD"/>
    <property type="match status" value="1"/>
</dbReference>
<evidence type="ECO:0000313" key="7">
    <source>
        <dbReference type="RefSeq" id="XP_019619676.1"/>
    </source>
</evidence>
<dbReference type="SUPFAM" id="SSF48403">
    <property type="entry name" value="Ankyrin repeat"/>
    <property type="match status" value="1"/>
</dbReference>
<feature type="transmembrane region" description="Helical" evidence="3">
    <location>
        <begin position="265"/>
        <end position="286"/>
    </location>
</feature>